<reference evidence="2 3" key="1">
    <citation type="submission" date="2019-06" db="EMBL/GenBank/DDBJ databases">
        <title>WGS assembly of Gossypium darwinii.</title>
        <authorList>
            <person name="Chen Z.J."/>
            <person name="Sreedasyam A."/>
            <person name="Ando A."/>
            <person name="Song Q."/>
            <person name="De L."/>
            <person name="Hulse-Kemp A."/>
            <person name="Ding M."/>
            <person name="Ye W."/>
            <person name="Kirkbride R."/>
            <person name="Jenkins J."/>
            <person name="Plott C."/>
            <person name="Lovell J."/>
            <person name="Lin Y.-M."/>
            <person name="Vaughn R."/>
            <person name="Liu B."/>
            <person name="Li W."/>
            <person name="Simpson S."/>
            <person name="Scheffler B."/>
            <person name="Saski C."/>
            <person name="Grover C."/>
            <person name="Hu G."/>
            <person name="Conover J."/>
            <person name="Carlson J."/>
            <person name="Shu S."/>
            <person name="Boston L."/>
            <person name="Williams M."/>
            <person name="Peterson D."/>
            <person name="Mcgee K."/>
            <person name="Jones D."/>
            <person name="Wendel J."/>
            <person name="Stelly D."/>
            <person name="Grimwood J."/>
            <person name="Schmutz J."/>
        </authorList>
    </citation>
    <scope>NUCLEOTIDE SEQUENCE [LARGE SCALE GENOMIC DNA]</scope>
    <source>
        <strain evidence="2">1808015.09</strain>
    </source>
</reference>
<dbReference type="Proteomes" id="UP000323506">
    <property type="component" value="Chromosome A10"/>
</dbReference>
<evidence type="ECO:0008006" key="4">
    <source>
        <dbReference type="Google" id="ProtNLM"/>
    </source>
</evidence>
<evidence type="ECO:0000313" key="3">
    <source>
        <dbReference type="Proteomes" id="UP000323506"/>
    </source>
</evidence>
<gene>
    <name evidence="2" type="ORF">ES288_A10G055200v1</name>
</gene>
<evidence type="ECO:0000313" key="2">
    <source>
        <dbReference type="EMBL" id="TYG97648.1"/>
    </source>
</evidence>
<proteinExistence type="predicted"/>
<evidence type="ECO:0000256" key="1">
    <source>
        <dbReference type="SAM" id="MobiDB-lite"/>
    </source>
</evidence>
<protein>
    <recommendedName>
        <fullName evidence="4">Transcription repressor</fullName>
    </recommendedName>
</protein>
<keyword evidence="3" id="KW-1185">Reference proteome</keyword>
<sequence>MTTKKKRHKGLSSENENPPWRGSSRAAEEKVPESVVVMKKSEDSYEDFERSMLEMITENQSLTSRP</sequence>
<dbReference type="AlphaFoldDB" id="A0A5D2EYB1"/>
<feature type="region of interest" description="Disordered" evidence="1">
    <location>
        <begin position="1"/>
        <end position="34"/>
    </location>
</feature>
<dbReference type="EMBL" id="CM017697">
    <property type="protein sequence ID" value="TYG97648.1"/>
    <property type="molecule type" value="Genomic_DNA"/>
</dbReference>
<accession>A0A5D2EYB1</accession>
<organism evidence="2 3">
    <name type="scientific">Gossypium darwinii</name>
    <name type="common">Darwin's cotton</name>
    <name type="synonym">Gossypium barbadense var. darwinii</name>
    <dbReference type="NCBI Taxonomy" id="34276"/>
    <lineage>
        <taxon>Eukaryota</taxon>
        <taxon>Viridiplantae</taxon>
        <taxon>Streptophyta</taxon>
        <taxon>Embryophyta</taxon>
        <taxon>Tracheophyta</taxon>
        <taxon>Spermatophyta</taxon>
        <taxon>Magnoliopsida</taxon>
        <taxon>eudicotyledons</taxon>
        <taxon>Gunneridae</taxon>
        <taxon>Pentapetalae</taxon>
        <taxon>rosids</taxon>
        <taxon>malvids</taxon>
        <taxon>Malvales</taxon>
        <taxon>Malvaceae</taxon>
        <taxon>Malvoideae</taxon>
        <taxon>Gossypium</taxon>
    </lineage>
</organism>
<feature type="compositionally biased region" description="Basic residues" evidence="1">
    <location>
        <begin position="1"/>
        <end position="10"/>
    </location>
</feature>
<name>A0A5D2EYB1_GOSDA</name>